<reference evidence="2" key="1">
    <citation type="submission" date="2021-06" db="EMBL/GenBank/DDBJ databases">
        <title>Direct submission.</title>
        <authorList>
            <person name="Lee C.-S."/>
            <person name="Jin L."/>
        </authorList>
    </citation>
    <scope>NUCLEOTIDE SEQUENCE</scope>
    <source>
        <strain evidence="2">Con5</strain>
    </source>
</reference>
<dbReference type="EMBL" id="CP076361">
    <property type="protein sequence ID" value="QWK88947.1"/>
    <property type="molecule type" value="Genomic_DNA"/>
</dbReference>
<protein>
    <submittedName>
        <fullName evidence="2">Uncharacterized protein</fullName>
    </submittedName>
</protein>
<proteinExistence type="predicted"/>
<dbReference type="AlphaFoldDB" id="A0A975P404"/>
<evidence type="ECO:0000256" key="1">
    <source>
        <dbReference type="SAM" id="SignalP"/>
    </source>
</evidence>
<feature type="chain" id="PRO_5037698951" evidence="1">
    <location>
        <begin position="22"/>
        <end position="104"/>
    </location>
</feature>
<evidence type="ECO:0000313" key="2">
    <source>
        <dbReference type="EMBL" id="QWK88947.1"/>
    </source>
</evidence>
<dbReference type="RefSeq" id="WP_215506274.1">
    <property type="nucleotide sequence ID" value="NZ_CP076361.1"/>
</dbReference>
<evidence type="ECO:0000313" key="3">
    <source>
        <dbReference type="Proteomes" id="UP000679352"/>
    </source>
</evidence>
<organism evidence="2 3">
    <name type="scientific">Gemmobacter fulvus</name>
    <dbReference type="NCBI Taxonomy" id="2840474"/>
    <lineage>
        <taxon>Bacteria</taxon>
        <taxon>Pseudomonadati</taxon>
        <taxon>Pseudomonadota</taxon>
        <taxon>Alphaproteobacteria</taxon>
        <taxon>Rhodobacterales</taxon>
        <taxon>Paracoccaceae</taxon>
        <taxon>Gemmobacter</taxon>
    </lineage>
</organism>
<name>A0A975P404_9RHOB</name>
<dbReference type="KEGG" id="gfu:KM031_08565"/>
<feature type="signal peptide" evidence="1">
    <location>
        <begin position="1"/>
        <end position="21"/>
    </location>
</feature>
<dbReference type="Proteomes" id="UP000679352">
    <property type="component" value="Chromosome"/>
</dbReference>
<keyword evidence="1" id="KW-0732">Signal</keyword>
<accession>A0A975P404</accession>
<gene>
    <name evidence="2" type="ORF">KM031_08565</name>
</gene>
<sequence>MGFQKVLTAVALVGFAGPALAADLSFTLSNMSGAELTEFYASPVGVDSWEENILGGGALAGGTSGQVTIAGSESCDYDLRMVFSDGDTLEDSANLCDTGSYTIQ</sequence>
<keyword evidence="3" id="KW-1185">Reference proteome</keyword>